<dbReference type="CDD" id="cd01449">
    <property type="entry name" value="TST_Repeat_2"/>
    <property type="match status" value="1"/>
</dbReference>
<gene>
    <name evidence="4" type="ORF">M3P05_10230</name>
</gene>
<keyword evidence="1" id="KW-0677">Repeat</keyword>
<proteinExistence type="predicted"/>
<evidence type="ECO:0000256" key="2">
    <source>
        <dbReference type="RuleBase" id="RU000507"/>
    </source>
</evidence>
<evidence type="ECO:0000313" key="5">
    <source>
        <dbReference type="Proteomes" id="UP001203338"/>
    </source>
</evidence>
<feature type="domain" description="Rhodanese" evidence="3">
    <location>
        <begin position="204"/>
        <end position="318"/>
    </location>
</feature>
<feature type="domain" description="Rhodanese" evidence="3">
    <location>
        <begin position="60"/>
        <end position="171"/>
    </location>
</feature>
<dbReference type="InterPro" id="IPR001307">
    <property type="entry name" value="Thiosulphate_STrfase_CS"/>
</dbReference>
<dbReference type="Proteomes" id="UP001203338">
    <property type="component" value="Unassembled WGS sequence"/>
</dbReference>
<comment type="caution">
    <text evidence="4">The sequence shown here is derived from an EMBL/GenBank/DDBJ whole genome shotgun (WGS) entry which is preliminary data.</text>
</comment>
<dbReference type="PANTHER" id="PTHR43855">
    <property type="entry name" value="THIOSULFATE SULFURTRANSFERASE"/>
    <property type="match status" value="1"/>
</dbReference>
<name>A0ABT0PII9_9GAMM</name>
<dbReference type="InterPro" id="IPR036873">
    <property type="entry name" value="Rhodanese-like_dom_sf"/>
</dbReference>
<dbReference type="Pfam" id="PF00581">
    <property type="entry name" value="Rhodanese"/>
    <property type="match status" value="2"/>
</dbReference>
<dbReference type="RefSeq" id="WP_249699485.1">
    <property type="nucleotide sequence ID" value="NZ_JAMFLX010000012.1"/>
</dbReference>
<dbReference type="Gene3D" id="3.40.250.10">
    <property type="entry name" value="Rhodanese-like domain"/>
    <property type="match status" value="2"/>
</dbReference>
<dbReference type="PROSITE" id="PS50206">
    <property type="entry name" value="RHODANESE_3"/>
    <property type="match status" value="2"/>
</dbReference>
<keyword evidence="5" id="KW-1185">Reference proteome</keyword>
<sequence length="327" mass="36272">MNKVLAGVTLGLVVAAGTAYQFVFKAPEVVKVEVSVGKNQQYYKADIVMTPQEAKSFIASGEDVVVIDVRRITDFMGKGHIPGAQQVWRPDISADDDQYPFGGMRATRDKMEELLGSLGVTPETTIVPYDAKGNYDAARLWWLLDMYGHSKVKMIDGGYQGWAAAGFEMVHSESAKREPTEYKFPWKENDYRLASLDDVQRALETGDAIILDTRSIKEFTGESMKSGAFRAGRIPHSVFVEYKKALDAGKNFKTVAELKAIYEKAGITADKPIIAYCQSAVRSAHTTFVLTQLLGYQNVKNYDGSWIEWSYTSEPLETGDAVQMVGL</sequence>
<protein>
    <recommendedName>
        <fullName evidence="2">Sulfurtransferase</fullName>
    </recommendedName>
</protein>
<evidence type="ECO:0000259" key="3">
    <source>
        <dbReference type="PROSITE" id="PS50206"/>
    </source>
</evidence>
<dbReference type="EMBL" id="JAMFLX010000012">
    <property type="protein sequence ID" value="MCL6270298.1"/>
    <property type="molecule type" value="Genomic_DNA"/>
</dbReference>
<organism evidence="4 5">
    <name type="scientific">Parendozoicomonas callyspongiae</name>
    <dbReference type="NCBI Taxonomy" id="2942213"/>
    <lineage>
        <taxon>Bacteria</taxon>
        <taxon>Pseudomonadati</taxon>
        <taxon>Pseudomonadota</taxon>
        <taxon>Gammaproteobacteria</taxon>
        <taxon>Oceanospirillales</taxon>
        <taxon>Endozoicomonadaceae</taxon>
        <taxon>Parendozoicomonas</taxon>
    </lineage>
</organism>
<reference evidence="4 5" key="1">
    <citation type="submission" date="2022-05" db="EMBL/GenBank/DDBJ databases">
        <authorList>
            <person name="Park J.-S."/>
        </authorList>
    </citation>
    <scope>NUCLEOTIDE SEQUENCE [LARGE SCALE GENOMIC DNA]</scope>
    <source>
        <strain evidence="4 5">2012CJ34-2</strain>
    </source>
</reference>
<dbReference type="CDD" id="cd01448">
    <property type="entry name" value="TST_Repeat_1"/>
    <property type="match status" value="1"/>
</dbReference>
<dbReference type="InterPro" id="IPR051126">
    <property type="entry name" value="Thiosulfate_sulfurtransferase"/>
</dbReference>
<keyword evidence="2" id="KW-0808">Transferase</keyword>
<dbReference type="PROSITE" id="PS00683">
    <property type="entry name" value="RHODANESE_2"/>
    <property type="match status" value="1"/>
</dbReference>
<dbReference type="InterPro" id="IPR001763">
    <property type="entry name" value="Rhodanese-like_dom"/>
</dbReference>
<dbReference type="PANTHER" id="PTHR43855:SF1">
    <property type="entry name" value="THIOSULFATE SULFURTRANSFERASE"/>
    <property type="match status" value="1"/>
</dbReference>
<accession>A0ABT0PII9</accession>
<evidence type="ECO:0000313" key="4">
    <source>
        <dbReference type="EMBL" id="MCL6270298.1"/>
    </source>
</evidence>
<dbReference type="SUPFAM" id="SSF52821">
    <property type="entry name" value="Rhodanese/Cell cycle control phosphatase"/>
    <property type="match status" value="2"/>
</dbReference>
<evidence type="ECO:0000256" key="1">
    <source>
        <dbReference type="ARBA" id="ARBA00022737"/>
    </source>
</evidence>
<dbReference type="SMART" id="SM00450">
    <property type="entry name" value="RHOD"/>
    <property type="match status" value="2"/>
</dbReference>